<protein>
    <submittedName>
        <fullName evidence="2">Uncharacterized protein</fullName>
    </submittedName>
</protein>
<reference evidence="1 3" key="2">
    <citation type="journal article" date="2011" name="Mol. Biol. Evol.">
        <title>Comparative genomic analysis of fruiting body formation in Myxococcales.</title>
        <authorList>
            <person name="Huntley S."/>
            <person name="Hamann N."/>
            <person name="Wegener-Feldbrugge S."/>
            <person name="Treuner-Lange A."/>
            <person name="Kube M."/>
            <person name="Reinhardt R."/>
            <person name="Klages S."/>
            <person name="Muller R."/>
            <person name="Ronning C.M."/>
            <person name="Nierman W.C."/>
            <person name="Sogaard-Andersen L."/>
        </authorList>
    </citation>
    <scope>NUCLEOTIDE SEQUENCE [LARGE SCALE GENOMIC DNA]</scope>
    <source>
        <strain evidence="1 3">DW4/3-1</strain>
    </source>
</reference>
<dbReference type="EMBL" id="CP002271">
    <property type="protein sequence ID" value="ADO67852.1"/>
    <property type="molecule type" value="Genomic_DNA"/>
</dbReference>
<dbReference type="KEGG" id="sur:STAUR_0043"/>
<dbReference type="Proteomes" id="UP000001351">
    <property type="component" value="Chromosome"/>
</dbReference>
<reference evidence="2 4" key="1">
    <citation type="submission" date="2006-04" db="EMBL/GenBank/DDBJ databases">
        <authorList>
            <person name="Nierman W.C."/>
        </authorList>
    </citation>
    <scope>NUCLEOTIDE SEQUENCE [LARGE SCALE GENOMIC DNA]</scope>
    <source>
        <strain evidence="2 4">DW4/3-1</strain>
    </source>
</reference>
<dbReference type="AlphaFoldDB" id="Q09D58"/>
<organism evidence="2 4">
    <name type="scientific">Stigmatella aurantiaca (strain DW4/3-1)</name>
    <dbReference type="NCBI Taxonomy" id="378806"/>
    <lineage>
        <taxon>Bacteria</taxon>
        <taxon>Pseudomonadati</taxon>
        <taxon>Myxococcota</taxon>
        <taxon>Myxococcia</taxon>
        <taxon>Myxococcales</taxon>
        <taxon>Cystobacterineae</taxon>
        <taxon>Archangiaceae</taxon>
        <taxon>Stigmatella</taxon>
    </lineage>
</organism>
<dbReference type="EMBL" id="AAMD01000004">
    <property type="protein sequence ID" value="EAU69651.1"/>
    <property type="molecule type" value="Genomic_DNA"/>
</dbReference>
<sequence>MANTPTKNTLKYPLLMVAGRILFIYLLTRSETTELEQAKRRAPCPAGYCTSFTSSTSACATCGNVQRGLHR</sequence>
<gene>
    <name evidence="1" type="ordered locus">STAUR_0043</name>
    <name evidence="2" type="ORF">STIAU_2963</name>
</gene>
<evidence type="ECO:0000313" key="2">
    <source>
        <dbReference type="EMBL" id="EAU69651.1"/>
    </source>
</evidence>
<accession>Q09D58</accession>
<name>Q09D58_STIAD</name>
<keyword evidence="3" id="KW-1185">Reference proteome</keyword>
<dbReference type="HOGENOM" id="CLU_2738114_0_0_7"/>
<evidence type="ECO:0000313" key="3">
    <source>
        <dbReference type="Proteomes" id="UP000001351"/>
    </source>
</evidence>
<evidence type="ECO:0000313" key="1">
    <source>
        <dbReference type="EMBL" id="ADO67852.1"/>
    </source>
</evidence>
<evidence type="ECO:0000313" key="4">
    <source>
        <dbReference type="Proteomes" id="UP000032702"/>
    </source>
</evidence>
<dbReference type="Proteomes" id="UP000032702">
    <property type="component" value="Unassembled WGS sequence"/>
</dbReference>
<proteinExistence type="predicted"/>